<dbReference type="RefSeq" id="WP_166584045.1">
    <property type="nucleotide sequence ID" value="NZ_WWEO01000033.1"/>
</dbReference>
<accession>A0A965ZDA8</accession>
<protein>
    <recommendedName>
        <fullName evidence="3">Luciferase-like domain-containing protein</fullName>
    </recommendedName>
</protein>
<dbReference type="Gene3D" id="3.20.20.30">
    <property type="entry name" value="Luciferase-like domain"/>
    <property type="match status" value="1"/>
</dbReference>
<comment type="caution">
    <text evidence="1">The sequence shown here is derived from an EMBL/GenBank/DDBJ whole genome shotgun (WGS) entry which is preliminary data.</text>
</comment>
<gene>
    <name evidence="1" type="ORF">GSY63_01485</name>
</gene>
<dbReference type="InterPro" id="IPR036661">
    <property type="entry name" value="Luciferase-like_sf"/>
</dbReference>
<dbReference type="GO" id="GO:0016705">
    <property type="term" value="F:oxidoreductase activity, acting on paired donors, with incorporation or reduction of molecular oxygen"/>
    <property type="evidence" value="ECO:0007669"/>
    <property type="project" value="InterPro"/>
</dbReference>
<sequence>METKLIEISNWIDNGFSENSAFSDIHLFRNKKPLGLYVLGSTLSSAESAARQGLPYVFADFFHPVITEKAIKIYRKEFKKPKFRGDDARQEITLCFRIICAETDEQVRRLLAPVHLMYRQILESNFINLLYPEDAIALLGSIPTVKTNNSLKNGFPQILAGTPGQIISLIQKKLKRDRKGGRDYVSGFNHRS</sequence>
<reference evidence="1" key="2">
    <citation type="submission" date="2020-10" db="EMBL/GenBank/DDBJ databases">
        <title>Mucilaginibacter sp. nov., isolated from soil.</title>
        <authorList>
            <person name="Jeon C.O."/>
        </authorList>
    </citation>
    <scope>NUCLEOTIDE SEQUENCE</scope>
    <source>
        <strain evidence="1">R11</strain>
    </source>
</reference>
<dbReference type="InterPro" id="IPR050766">
    <property type="entry name" value="Bact_Lucif_Oxidored"/>
</dbReference>
<keyword evidence="2" id="KW-1185">Reference proteome</keyword>
<evidence type="ECO:0000313" key="1">
    <source>
        <dbReference type="EMBL" id="NCD68022.1"/>
    </source>
</evidence>
<dbReference type="Proteomes" id="UP000638732">
    <property type="component" value="Unassembled WGS sequence"/>
</dbReference>
<organism evidence="1 2">
    <name type="scientific">Mucilaginibacter agri</name>
    <dbReference type="NCBI Taxonomy" id="2695265"/>
    <lineage>
        <taxon>Bacteria</taxon>
        <taxon>Pseudomonadati</taxon>
        <taxon>Bacteroidota</taxon>
        <taxon>Sphingobacteriia</taxon>
        <taxon>Sphingobacteriales</taxon>
        <taxon>Sphingobacteriaceae</taxon>
        <taxon>Mucilaginibacter</taxon>
    </lineage>
</organism>
<proteinExistence type="predicted"/>
<evidence type="ECO:0000313" key="2">
    <source>
        <dbReference type="Proteomes" id="UP000638732"/>
    </source>
</evidence>
<reference evidence="1" key="1">
    <citation type="submission" date="2020-01" db="EMBL/GenBank/DDBJ databases">
        <authorList>
            <person name="Seo Y.L."/>
        </authorList>
    </citation>
    <scope>NUCLEOTIDE SEQUENCE</scope>
    <source>
        <strain evidence="1">R11</strain>
    </source>
</reference>
<dbReference type="CDD" id="cd00347">
    <property type="entry name" value="Flavin_utilizing_monoxygenases"/>
    <property type="match status" value="1"/>
</dbReference>
<dbReference type="EMBL" id="WWEO01000033">
    <property type="protein sequence ID" value="NCD68022.1"/>
    <property type="molecule type" value="Genomic_DNA"/>
</dbReference>
<dbReference type="PANTHER" id="PTHR30137:SF6">
    <property type="entry name" value="LUCIFERASE-LIKE MONOOXYGENASE"/>
    <property type="match status" value="1"/>
</dbReference>
<dbReference type="AlphaFoldDB" id="A0A965ZDA8"/>
<dbReference type="SUPFAM" id="SSF51679">
    <property type="entry name" value="Bacterial luciferase-like"/>
    <property type="match status" value="1"/>
</dbReference>
<dbReference type="PANTHER" id="PTHR30137">
    <property type="entry name" value="LUCIFERASE-LIKE MONOOXYGENASE"/>
    <property type="match status" value="1"/>
</dbReference>
<dbReference type="GO" id="GO:0005829">
    <property type="term" value="C:cytosol"/>
    <property type="evidence" value="ECO:0007669"/>
    <property type="project" value="TreeGrafter"/>
</dbReference>
<name>A0A965ZDA8_9SPHI</name>
<evidence type="ECO:0008006" key="3">
    <source>
        <dbReference type="Google" id="ProtNLM"/>
    </source>
</evidence>